<evidence type="ECO:0000256" key="4">
    <source>
        <dbReference type="SAM" id="MobiDB-lite"/>
    </source>
</evidence>
<dbReference type="Gene3D" id="1.20.58.2220">
    <property type="entry name" value="Formin, FH2 domain"/>
    <property type="match status" value="2"/>
</dbReference>
<proteinExistence type="inferred from homology"/>
<evidence type="ECO:0000256" key="3">
    <source>
        <dbReference type="RuleBase" id="RU361260"/>
    </source>
</evidence>
<accession>A0A6A2ZAJ0</accession>
<keyword evidence="8" id="KW-1185">Reference proteome</keyword>
<dbReference type="SUPFAM" id="SSF49562">
    <property type="entry name" value="C2 domain (Calcium/lipid-binding domain, CaLB)"/>
    <property type="match status" value="1"/>
</dbReference>
<dbReference type="SMART" id="SM01326">
    <property type="entry name" value="PTEN_C2"/>
    <property type="match status" value="1"/>
</dbReference>
<feature type="compositionally biased region" description="Polar residues" evidence="4">
    <location>
        <begin position="339"/>
        <end position="351"/>
    </location>
</feature>
<evidence type="ECO:0000259" key="6">
    <source>
        <dbReference type="PROSITE" id="PS51444"/>
    </source>
</evidence>
<evidence type="ECO:0000256" key="1">
    <source>
        <dbReference type="ARBA" id="ARBA00006468"/>
    </source>
</evidence>
<dbReference type="Proteomes" id="UP000436088">
    <property type="component" value="Unassembled WGS sequence"/>
</dbReference>
<dbReference type="GO" id="GO:0004721">
    <property type="term" value="F:phosphoprotein phosphatase activity"/>
    <property type="evidence" value="ECO:0007669"/>
    <property type="project" value="UniProtKB-KW"/>
</dbReference>
<sequence length="874" mass="95952">MRKLALAWKRYSGEQNTLDMIYRQAPHEVLRLLSPLNPVPSQLRYLQYVCRRNVGLEWPALDRALTLDCVILRCIPDFDGHGGCRPIFRKYGQDPFLADDKTPKVLHSTPKRNKSVCHYKQKERALVKIDINCHIQGDVVVECINLNDDMESGGMIFRVVFNTAFIRSNILMLNRDEIDTLWDAKDLFPKEFTAEFLFSELDAASSIISLDFTGFEEKGGLPVEAFAKVHEIFSHVDWLDPRADVAFNMLQQIGASNITQEVTNSPMNSSTNLSPRSERSTPKSLQETKLTVVLPSSPRSPRSISMKILSAPSRRSSFDSDASKEDKLQVSDIDPFSRSAASINDSLSVSQRPKVAETKNISDSPQTPLSSPVQPPPTSSATKALPHPLHLHHCQTEENLALRATTPAEPIPPPPPTPNGVRSPPPPPPPPPLLPMPLLKKNSASKSAPPPPPASIRAESHVSPPPSPPPPPMPLLKKNLASKSAPPPPPPPPTPIRAGSHVSPPPPPPMPPLKRSSAPKSAPPPPLPLHTRQAATPTVSSSVPPHHRHPPLLRDQILLKFPLHHQPLLLLMSRAVSGSLCAEAQKLGEASKAPEIDMSELENLFYAAAPNAGRGSKSSTPTTRAPKSEKVTLVDHRRAYNCEIMLSKVKVPLPKLMSSVLALDESALDVDQVGNLIKICPIKEEMELLKGYTGEKEKLGKCEQIRNSAKLKRIMQTILSLGNALNQGTTRGSTIGLRLDSLLKLTDTRARNNKMTLMHYLCKVLADKLPEVLDFSKDISSLEPASKIQLKFLAEEMQAISKGLEKVVQELPSSENDGPNLKEFLSFAEAEVRFLAFLYSAVKGDGNGVHTTIFELAGKEKAVGGWMLREHVVD</sequence>
<feature type="compositionally biased region" description="Pro residues" evidence="4">
    <location>
        <begin position="409"/>
        <end position="435"/>
    </location>
</feature>
<dbReference type="InterPro" id="IPR051144">
    <property type="entry name" value="Formin_homology_domain"/>
</dbReference>
<dbReference type="SMART" id="SM00498">
    <property type="entry name" value="FH2"/>
    <property type="match status" value="1"/>
</dbReference>
<feature type="domain" description="FH2" evidence="6">
    <location>
        <begin position="509"/>
        <end position="874"/>
    </location>
</feature>
<dbReference type="InterPro" id="IPR015425">
    <property type="entry name" value="FH2_Formin"/>
</dbReference>
<dbReference type="PANTHER" id="PTHR45733">
    <property type="entry name" value="FORMIN-J"/>
    <property type="match status" value="1"/>
</dbReference>
<protein>
    <recommendedName>
        <fullName evidence="3">Formin-like protein</fullName>
    </recommendedName>
</protein>
<feature type="compositionally biased region" description="Polar residues" evidence="4">
    <location>
        <begin position="359"/>
        <end position="372"/>
    </location>
</feature>
<evidence type="ECO:0000313" key="7">
    <source>
        <dbReference type="EMBL" id="KAE8689011.1"/>
    </source>
</evidence>
<comment type="caution">
    <text evidence="7">The sequence shown here is derived from an EMBL/GenBank/DDBJ whole genome shotgun (WGS) entry which is preliminary data.</text>
</comment>
<dbReference type="Pfam" id="PF10409">
    <property type="entry name" value="PTEN_C2"/>
    <property type="match status" value="1"/>
</dbReference>
<dbReference type="InterPro" id="IPR042201">
    <property type="entry name" value="FH2_Formin_sf"/>
</dbReference>
<feature type="compositionally biased region" description="Low complexity" evidence="4">
    <location>
        <begin position="436"/>
        <end position="447"/>
    </location>
</feature>
<dbReference type="PROSITE" id="PS51444">
    <property type="entry name" value="FH2"/>
    <property type="match status" value="1"/>
</dbReference>
<comment type="similarity">
    <text evidence="1">Belongs to the formin-like family. Class-II subfamily.</text>
</comment>
<evidence type="ECO:0000259" key="5">
    <source>
        <dbReference type="PROSITE" id="PS51182"/>
    </source>
</evidence>
<dbReference type="Pfam" id="PF02181">
    <property type="entry name" value="FH2"/>
    <property type="match status" value="1"/>
</dbReference>
<feature type="region of interest" description="Disordered" evidence="4">
    <location>
        <begin position="406"/>
        <end position="548"/>
    </location>
</feature>
<dbReference type="InterPro" id="IPR035892">
    <property type="entry name" value="C2_domain_sf"/>
</dbReference>
<gene>
    <name evidence="7" type="ORF">F3Y22_tig00110945pilonHSYRG00191</name>
</gene>
<organism evidence="7 8">
    <name type="scientific">Hibiscus syriacus</name>
    <name type="common">Rose of Sharon</name>
    <dbReference type="NCBI Taxonomy" id="106335"/>
    <lineage>
        <taxon>Eukaryota</taxon>
        <taxon>Viridiplantae</taxon>
        <taxon>Streptophyta</taxon>
        <taxon>Embryophyta</taxon>
        <taxon>Tracheophyta</taxon>
        <taxon>Spermatophyta</taxon>
        <taxon>Magnoliopsida</taxon>
        <taxon>eudicotyledons</taxon>
        <taxon>Gunneridae</taxon>
        <taxon>Pentapetalae</taxon>
        <taxon>rosids</taxon>
        <taxon>malvids</taxon>
        <taxon>Malvales</taxon>
        <taxon>Malvaceae</taxon>
        <taxon>Malvoideae</taxon>
        <taxon>Hibiscus</taxon>
    </lineage>
</organism>
<dbReference type="AlphaFoldDB" id="A0A6A2ZAJ0"/>
<feature type="compositionally biased region" description="Pro residues" evidence="4">
    <location>
        <begin position="485"/>
        <end position="495"/>
    </location>
</feature>
<feature type="compositionally biased region" description="Pro residues" evidence="4">
    <location>
        <begin position="463"/>
        <end position="474"/>
    </location>
</feature>
<feature type="compositionally biased region" description="Polar residues" evidence="4">
    <location>
        <begin position="258"/>
        <end position="275"/>
    </location>
</feature>
<dbReference type="PANTHER" id="PTHR45733:SF20">
    <property type="entry name" value="FORMIN-LIKE PROTEIN 13"/>
    <property type="match status" value="1"/>
</dbReference>
<feature type="region of interest" description="Disordered" evidence="4">
    <location>
        <begin position="258"/>
        <end position="385"/>
    </location>
</feature>
<dbReference type="Gene3D" id="2.60.40.1110">
    <property type="match status" value="1"/>
</dbReference>
<feature type="compositionally biased region" description="Pro residues" evidence="4">
    <location>
        <begin position="503"/>
        <end position="512"/>
    </location>
</feature>
<evidence type="ECO:0000256" key="2">
    <source>
        <dbReference type="ARBA" id="ARBA00022912"/>
    </source>
</evidence>
<feature type="compositionally biased region" description="Low complexity" evidence="4">
    <location>
        <begin position="295"/>
        <end position="305"/>
    </location>
</feature>
<feature type="compositionally biased region" description="Polar residues" evidence="4">
    <location>
        <begin position="616"/>
        <end position="625"/>
    </location>
</feature>
<reference evidence="7" key="1">
    <citation type="submission" date="2019-09" db="EMBL/GenBank/DDBJ databases">
        <title>Draft genome information of white flower Hibiscus syriacus.</title>
        <authorList>
            <person name="Kim Y.-M."/>
        </authorList>
    </citation>
    <scope>NUCLEOTIDE SEQUENCE [LARGE SCALE GENOMIC DNA]</scope>
    <source>
        <strain evidence="7">YM2019G1</strain>
    </source>
</reference>
<dbReference type="SUPFAM" id="SSF101447">
    <property type="entry name" value="Formin homology 2 domain (FH2 domain)"/>
    <property type="match status" value="1"/>
</dbReference>
<evidence type="ECO:0000313" key="8">
    <source>
        <dbReference type="Proteomes" id="UP000436088"/>
    </source>
</evidence>
<name>A0A6A2ZAJ0_HIBSY</name>
<dbReference type="EMBL" id="VEPZ02001175">
    <property type="protein sequence ID" value="KAE8689011.1"/>
    <property type="molecule type" value="Genomic_DNA"/>
</dbReference>
<feature type="domain" description="C2 tensin-type" evidence="5">
    <location>
        <begin position="62"/>
        <end position="201"/>
    </location>
</feature>
<feature type="region of interest" description="Disordered" evidence="4">
    <location>
        <begin position="610"/>
        <end position="630"/>
    </location>
</feature>
<keyword evidence="2" id="KW-0378">Hydrolase</keyword>
<feature type="compositionally biased region" description="Basic and acidic residues" evidence="4">
    <location>
        <begin position="316"/>
        <end position="329"/>
    </location>
</feature>
<keyword evidence="2" id="KW-0904">Protein phosphatase</keyword>
<dbReference type="InterPro" id="IPR014020">
    <property type="entry name" value="Tensin_C2-dom"/>
</dbReference>
<dbReference type="PROSITE" id="PS51182">
    <property type="entry name" value="C2_TENSIN"/>
    <property type="match status" value="1"/>
</dbReference>